<protein>
    <submittedName>
        <fullName evidence="3">Uncharacterized protein LOC125179243</fullName>
    </submittedName>
</protein>
<dbReference type="RefSeq" id="XP_047740696.1">
    <property type="nucleotide sequence ID" value="XM_047884740.1"/>
</dbReference>
<evidence type="ECO:0000313" key="3">
    <source>
        <dbReference type="RefSeq" id="XP_047740696.1"/>
    </source>
</evidence>
<dbReference type="GO" id="GO:0061343">
    <property type="term" value="P:cell adhesion involved in heart morphogenesis"/>
    <property type="evidence" value="ECO:0007669"/>
    <property type="project" value="TreeGrafter"/>
</dbReference>
<dbReference type="Gene3D" id="3.60.10.10">
    <property type="entry name" value="Endonuclease/exonuclease/phosphatase"/>
    <property type="match status" value="1"/>
</dbReference>
<dbReference type="Proteomes" id="UP000694843">
    <property type="component" value="Unplaced"/>
</dbReference>
<dbReference type="KEGG" id="hazt:125179243"/>
<feature type="domain" description="Endonuclease/exonuclease/phosphatase" evidence="1">
    <location>
        <begin position="443"/>
        <end position="557"/>
    </location>
</feature>
<dbReference type="AlphaFoldDB" id="A0A979FWC6"/>
<accession>A0A979FWC6</accession>
<organism evidence="2 3">
    <name type="scientific">Hyalella azteca</name>
    <name type="common">Amphipod</name>
    <dbReference type="NCBI Taxonomy" id="294128"/>
    <lineage>
        <taxon>Eukaryota</taxon>
        <taxon>Metazoa</taxon>
        <taxon>Ecdysozoa</taxon>
        <taxon>Arthropoda</taxon>
        <taxon>Crustacea</taxon>
        <taxon>Multicrustacea</taxon>
        <taxon>Malacostraca</taxon>
        <taxon>Eumalacostraca</taxon>
        <taxon>Peracarida</taxon>
        <taxon>Amphipoda</taxon>
        <taxon>Senticaudata</taxon>
        <taxon>Talitrida</taxon>
        <taxon>Talitroidea</taxon>
        <taxon>Hyalellidae</taxon>
        <taxon>Hyalella</taxon>
    </lineage>
</organism>
<dbReference type="GeneID" id="125179243"/>
<dbReference type="GO" id="GO:0031012">
    <property type="term" value="C:extracellular matrix"/>
    <property type="evidence" value="ECO:0007669"/>
    <property type="project" value="TreeGrafter"/>
</dbReference>
<dbReference type="SUPFAM" id="SSF56219">
    <property type="entry name" value="DNase I-like"/>
    <property type="match status" value="1"/>
</dbReference>
<dbReference type="OrthoDB" id="6382096at2759"/>
<dbReference type="GO" id="GO:0003824">
    <property type="term" value="F:catalytic activity"/>
    <property type="evidence" value="ECO:0007669"/>
    <property type="project" value="InterPro"/>
</dbReference>
<evidence type="ECO:0000313" key="2">
    <source>
        <dbReference type="Proteomes" id="UP000694843"/>
    </source>
</evidence>
<gene>
    <name evidence="3" type="primary">LOC125179243</name>
</gene>
<reference evidence="3" key="1">
    <citation type="submission" date="2025-08" db="UniProtKB">
        <authorList>
            <consortium name="RefSeq"/>
        </authorList>
    </citation>
    <scope>IDENTIFICATION</scope>
</reference>
<evidence type="ECO:0000259" key="1">
    <source>
        <dbReference type="Pfam" id="PF14529"/>
    </source>
</evidence>
<name>A0A979FWC6_HYAAZ</name>
<dbReference type="Pfam" id="PF14529">
    <property type="entry name" value="Exo_endo_phos_2"/>
    <property type="match status" value="1"/>
</dbReference>
<proteinExistence type="predicted"/>
<keyword evidence="2" id="KW-1185">Reference proteome</keyword>
<dbReference type="InterPro" id="IPR036691">
    <property type="entry name" value="Endo/exonu/phosph_ase_sf"/>
</dbReference>
<dbReference type="GO" id="GO:0007508">
    <property type="term" value="P:larval heart development"/>
    <property type="evidence" value="ECO:0007669"/>
    <property type="project" value="TreeGrafter"/>
</dbReference>
<sequence>MRPVSSPCPPPWTWPVLNYSPAPSSLLILLSTSSPLPPGDRPMKASIKTRFSHLVAPFLADGIMPDGAYGEAKRSLRREIATRVAATAVNNAVRTTPPPPIAAEEASLPRPYRSALSQLRSGYCSSLASYTHRIDDTTYNALTQDGGKANALLHYFCSKQCNKPASKFLRRLIEMEQEVSRLTEHVGRVDGRVAEIEKGNFTPEMADAVKEITRDQAAANPAGTSLVEVENLIVNKTQELYSEVVERDRKQLVELEERVKRKSNLILFQLAEKKNLDRESRAKEDNEQINRLLAEIKVDHRPLDHRRIGKFTEAVAPQDQKRRPVCLTFSSEAVRDDVLKAYHKIKKSQADANDGDKLCYKLTLRRDLTPQERAEEDKLFEELKSKRARSQASGDERARWIRRNGKVINVGQYPREEDVKSNFNEFIFVDCMVDSGEPLLLGLVYRSPNSTVDNCNALNEMLREATKVNPKRTVILGDFNYPEILWDQEKSSAGQDHPATRFLSACRDAFLVQLQSEPTRSRVGQTPSLIDLVLTSDEDIVCEIQTTAGLGKSDHAVLVIGFNFAVPHISPPPRFNFAKADIVSIVTDLGRVEWGSELSGLNSDATWCKIRDSINSAVNVHVPKTKAGSHNRKKWMD</sequence>
<feature type="non-terminal residue" evidence="3">
    <location>
        <position position="637"/>
    </location>
</feature>
<dbReference type="PANTHER" id="PTHR33395:SF21">
    <property type="entry name" value="PERICARDIN"/>
    <property type="match status" value="1"/>
</dbReference>
<dbReference type="PANTHER" id="PTHR33395">
    <property type="entry name" value="TRANSCRIPTASE, PUTATIVE-RELATED-RELATED"/>
    <property type="match status" value="1"/>
</dbReference>
<dbReference type="InterPro" id="IPR005135">
    <property type="entry name" value="Endo/exonuclease/phosphatase"/>
</dbReference>